<organism evidence="3 4">
    <name type="scientific">Halodesulfovibrio spirochaetisodalis</name>
    <dbReference type="NCBI Taxonomy" id="1560234"/>
    <lineage>
        <taxon>Bacteria</taxon>
        <taxon>Pseudomonadati</taxon>
        <taxon>Thermodesulfobacteriota</taxon>
        <taxon>Desulfovibrionia</taxon>
        <taxon>Desulfovibrionales</taxon>
        <taxon>Desulfovibrionaceae</taxon>
        <taxon>Halodesulfovibrio</taxon>
    </lineage>
</organism>
<comment type="caution">
    <text evidence="3">The sequence shown here is derived from an EMBL/GenBank/DDBJ whole genome shotgun (WGS) entry which is preliminary data.</text>
</comment>
<dbReference type="GO" id="GO:0005829">
    <property type="term" value="C:cytosol"/>
    <property type="evidence" value="ECO:0007669"/>
    <property type="project" value="TreeGrafter"/>
</dbReference>
<dbReference type="GO" id="GO:0006749">
    <property type="term" value="P:glutathione metabolic process"/>
    <property type="evidence" value="ECO:0007669"/>
    <property type="project" value="TreeGrafter"/>
</dbReference>
<dbReference type="Pfam" id="PF01968">
    <property type="entry name" value="Hydantoinase_A"/>
    <property type="match status" value="1"/>
</dbReference>
<dbReference type="RefSeq" id="WP_066851687.1">
    <property type="nucleotide sequence ID" value="NZ_JXMS01000001.1"/>
</dbReference>
<dbReference type="Pfam" id="PF05378">
    <property type="entry name" value="Hydant_A_N"/>
    <property type="match status" value="1"/>
</dbReference>
<dbReference type="GO" id="GO:0017168">
    <property type="term" value="F:5-oxoprolinase (ATP-hydrolyzing) activity"/>
    <property type="evidence" value="ECO:0007669"/>
    <property type="project" value="TreeGrafter"/>
</dbReference>
<evidence type="ECO:0000259" key="2">
    <source>
        <dbReference type="Pfam" id="PF05378"/>
    </source>
</evidence>
<dbReference type="SUPFAM" id="SSF53067">
    <property type="entry name" value="Actin-like ATPase domain"/>
    <property type="match status" value="1"/>
</dbReference>
<feature type="domain" description="Hydantoinase/oxoprolinase N-terminal" evidence="2">
    <location>
        <begin position="3"/>
        <end position="156"/>
    </location>
</feature>
<evidence type="ECO:0000313" key="4">
    <source>
        <dbReference type="Proteomes" id="UP000091979"/>
    </source>
</evidence>
<dbReference type="STRING" id="1560234.SP90_01065"/>
<dbReference type="AlphaFoldDB" id="A0A1B7XQ75"/>
<evidence type="ECO:0000259" key="1">
    <source>
        <dbReference type="Pfam" id="PF01968"/>
    </source>
</evidence>
<proteinExistence type="predicted"/>
<dbReference type="PATRIC" id="fig|1560234.3.peg.230"/>
<feature type="domain" description="Hydantoinase A/oxoprolinase" evidence="1">
    <location>
        <begin position="178"/>
        <end position="465"/>
    </location>
</feature>
<dbReference type="InterPro" id="IPR008040">
    <property type="entry name" value="Hydant_A_N"/>
</dbReference>
<dbReference type="InterPro" id="IPR043129">
    <property type="entry name" value="ATPase_NBD"/>
</dbReference>
<sequence>MLIGIDVGGTHTDAVAVESGNVVASGKVPTVHDDLLSSVLGALEIVLEAVSPEDVTRLNLSTTLSTNAIVEGRTDEVGVIVSSGPGIDPYNFQTGKFYFPVSGSIDHRGEEVAPVSDAEVSDAVDTCVAAGVTAYAAVSKFSTRNPAHEERIADALAGKSDVISLGHRFSGQLDFPRRIATAYYNSAVWRLYNTFADAVEAGVRAKGIAAPVSILKADGGTMPLERSRELPVESILSGPAASVMGVLAQREAAALEEDKEGDTLILDIGGTTTDIALLVAGTPLVEKDGIAVGSFPTLVRALKTRSIGVGGDSALQYSAGAVRVGPERKGVCMAEGGSSPALMDALIYCGHASFGNVEASRQGIEALAAECGQEPHAFASAAINLAVTTISQAVHDFIAEVNSTPVYTIREMLHGNDVLPDQVSIMGGPAEAFRTLLADALEMSVQTVPQFAVANAIGAAVTRPTFELELFADTEAQILFIPVMGERRSVPSSYSLLDAVLDAKEALVTYFARRDIVVEVDDIQVTEKQSFNMVGDYGTVGKNIRVKCQITPGVEIEVCEKF</sequence>
<evidence type="ECO:0000313" key="3">
    <source>
        <dbReference type="EMBL" id="OBQ57659.1"/>
    </source>
</evidence>
<gene>
    <name evidence="3" type="ORF">SP90_01065</name>
</gene>
<dbReference type="PANTHER" id="PTHR11365">
    <property type="entry name" value="5-OXOPROLINASE RELATED"/>
    <property type="match status" value="1"/>
</dbReference>
<protein>
    <submittedName>
        <fullName evidence="3">Hydantoinase</fullName>
    </submittedName>
</protein>
<dbReference type="Proteomes" id="UP000091979">
    <property type="component" value="Unassembled WGS sequence"/>
</dbReference>
<accession>A0A1B7XQ75</accession>
<name>A0A1B7XQ75_9BACT</name>
<reference evidence="3 4" key="1">
    <citation type="submission" date="2015-01" db="EMBL/GenBank/DDBJ databases">
        <title>Desulfovibrio sp. JC271 draft genome sequence.</title>
        <authorList>
            <person name="Shivani Y."/>
            <person name="Subhash Y."/>
            <person name="Sasikala C."/>
            <person name="Ramana C.V."/>
        </authorList>
    </citation>
    <scope>NUCLEOTIDE SEQUENCE [LARGE SCALE GENOMIC DNA]</scope>
    <source>
        <strain evidence="3 4">JC271</strain>
    </source>
</reference>
<keyword evidence="4" id="KW-1185">Reference proteome</keyword>
<dbReference type="EMBL" id="JXMS01000001">
    <property type="protein sequence ID" value="OBQ57659.1"/>
    <property type="molecule type" value="Genomic_DNA"/>
</dbReference>
<dbReference type="InterPro" id="IPR045079">
    <property type="entry name" value="Oxoprolinase-like"/>
</dbReference>
<dbReference type="OrthoDB" id="9814788at2"/>
<dbReference type="PANTHER" id="PTHR11365:SF2">
    <property type="entry name" value="5-OXOPROLINASE"/>
    <property type="match status" value="1"/>
</dbReference>
<dbReference type="InterPro" id="IPR002821">
    <property type="entry name" value="Hydantoinase_A"/>
</dbReference>